<dbReference type="Proteomes" id="UP000054845">
    <property type="component" value="Unassembled WGS sequence"/>
</dbReference>
<protein>
    <submittedName>
        <fullName evidence="1">Uncharacterized protein</fullName>
    </submittedName>
</protein>
<accession>A0A0P1BAI1</accession>
<evidence type="ECO:0000313" key="1">
    <source>
        <dbReference type="EMBL" id="CEH12337.1"/>
    </source>
</evidence>
<keyword evidence="2" id="KW-1185">Reference proteome</keyword>
<evidence type="ECO:0000313" key="2">
    <source>
        <dbReference type="Proteomes" id="UP000054845"/>
    </source>
</evidence>
<organism evidence="1 2">
    <name type="scientific">Ceraceosorus bombacis</name>
    <dbReference type="NCBI Taxonomy" id="401625"/>
    <lineage>
        <taxon>Eukaryota</taxon>
        <taxon>Fungi</taxon>
        <taxon>Dikarya</taxon>
        <taxon>Basidiomycota</taxon>
        <taxon>Ustilaginomycotina</taxon>
        <taxon>Exobasidiomycetes</taxon>
        <taxon>Ceraceosorales</taxon>
        <taxon>Ceraceosoraceae</taxon>
        <taxon>Ceraceosorus</taxon>
    </lineage>
</organism>
<sequence>MTRGACTNGACVRACQHDLTFHSSLASQTQQEEVIHLASCTVTLVDFLDGGERRGARRKGMLATRMKSRSALKFSLVISSYSSCIAFAQDLPSFDPRPQPPS</sequence>
<dbReference type="AlphaFoldDB" id="A0A0P1BAI1"/>
<name>A0A0P1BAI1_9BASI</name>
<reference evidence="1 2" key="1">
    <citation type="submission" date="2014-09" db="EMBL/GenBank/DDBJ databases">
        <authorList>
            <person name="Magalhaes I.L.F."/>
            <person name="Oliveira U."/>
            <person name="Santos F.R."/>
            <person name="Vidigal T.H.D.A."/>
            <person name="Brescovit A.D."/>
            <person name="Santos A.J."/>
        </authorList>
    </citation>
    <scope>NUCLEOTIDE SEQUENCE [LARGE SCALE GENOMIC DNA]</scope>
</reference>
<dbReference type="EMBL" id="CCYA01000149">
    <property type="protein sequence ID" value="CEH12337.1"/>
    <property type="molecule type" value="Genomic_DNA"/>
</dbReference>
<proteinExistence type="predicted"/>